<evidence type="ECO:0000313" key="6">
    <source>
        <dbReference type="Proteomes" id="UP000182057"/>
    </source>
</evidence>
<reference evidence="5 6" key="1">
    <citation type="submission" date="2016-09" db="EMBL/GenBank/DDBJ databases">
        <authorList>
            <person name="Capua I."/>
            <person name="De Benedictis P."/>
            <person name="Joannis T."/>
            <person name="Lombin L.H."/>
            <person name="Cattoli G."/>
        </authorList>
    </citation>
    <scope>NUCLEOTIDE SEQUENCE [LARGE SCALE GENOMIC DNA]</scope>
    <source>
        <strain evidence="5 6">UB20</strain>
    </source>
</reference>
<evidence type="ECO:0000259" key="3">
    <source>
        <dbReference type="Pfam" id="PF00149"/>
    </source>
</evidence>
<dbReference type="Gene3D" id="3.60.21.10">
    <property type="match status" value="1"/>
</dbReference>
<evidence type="ECO:0000313" key="5">
    <source>
        <dbReference type="EMBL" id="SCQ20892.1"/>
    </source>
</evidence>
<feature type="chain" id="PRO_5010208734" evidence="2">
    <location>
        <begin position="22"/>
        <end position="419"/>
    </location>
</feature>
<dbReference type="Pfam" id="PF16656">
    <property type="entry name" value="Pur_ac_phosph_N"/>
    <property type="match status" value="1"/>
</dbReference>
<dbReference type="InterPro" id="IPR004843">
    <property type="entry name" value="Calcineurin-like_PHP"/>
</dbReference>
<dbReference type="PROSITE" id="PS51257">
    <property type="entry name" value="PROKAR_LIPOPROTEIN"/>
    <property type="match status" value="1"/>
</dbReference>
<dbReference type="PANTHER" id="PTHR22953:SF153">
    <property type="entry name" value="PURPLE ACID PHOSPHATASE"/>
    <property type="match status" value="1"/>
</dbReference>
<feature type="domain" description="Purple acid phosphatase N-terminal" evidence="4">
    <location>
        <begin position="52"/>
        <end position="147"/>
    </location>
</feature>
<dbReference type="PANTHER" id="PTHR22953">
    <property type="entry name" value="ACID PHOSPHATASE RELATED"/>
    <property type="match status" value="1"/>
</dbReference>
<dbReference type="InterPro" id="IPR029052">
    <property type="entry name" value="Metallo-depent_PP-like"/>
</dbReference>
<dbReference type="SUPFAM" id="SSF49363">
    <property type="entry name" value="Purple acid phosphatase, N-terminal domain"/>
    <property type="match status" value="1"/>
</dbReference>
<dbReference type="EMBL" id="FMMM01000048">
    <property type="protein sequence ID" value="SCQ20892.1"/>
    <property type="molecule type" value="Genomic_DNA"/>
</dbReference>
<dbReference type="InterPro" id="IPR015914">
    <property type="entry name" value="PAPs_N"/>
</dbReference>
<dbReference type="Proteomes" id="UP000182057">
    <property type="component" value="Unassembled WGS sequence"/>
</dbReference>
<dbReference type="Gene3D" id="2.60.40.380">
    <property type="entry name" value="Purple acid phosphatase-like, N-terminal"/>
    <property type="match status" value="1"/>
</dbReference>
<dbReference type="Pfam" id="PF00149">
    <property type="entry name" value="Metallophos"/>
    <property type="match status" value="1"/>
</dbReference>
<sequence precursor="true">MKTGHLFFIFLLLTGSCRLTAQEVSPELQAKWDKESSEPQTPLLRYVPSSLPDRITLVPLSAGAKEIAVTWRTDTTVKSGTVEIIPGNSITFPKDRRERIESTFSVVRYKDYPMHYHKAVLRNLFPGNIYKYRVGNSPQWSAWHTYKHEHFTDTISLLYFGDTQNGIYNHAAKIYKQAIRKFDRAKLAVYIGDLINHANNDYEWTEWHTATDDVNTSMPVIATPGNHEYLKDLNGRKVQLSAYWTSTFPFSYTWDAGPFYLDFGFVRFIVLNSNEKLDEQGRWLDSVLNETTQDWTVLVWHHPVFSGARNRINKGLQENWLPVIEKYRDKIGLVLQGHDHTYARGGLPERNKSRTHPSHPVFTVTVTGNKFYDLETQPWMDVAVPNVSSYQYIEITKDKIVYKAYSETDHLLDEFEIRK</sequence>
<dbReference type="OrthoDB" id="9809781at2"/>
<feature type="domain" description="Calcineurin-like phosphoesterase" evidence="3">
    <location>
        <begin position="157"/>
        <end position="342"/>
    </location>
</feature>
<dbReference type="AlphaFoldDB" id="A0A1D3UL88"/>
<dbReference type="GO" id="GO:0046872">
    <property type="term" value="F:metal ion binding"/>
    <property type="evidence" value="ECO:0007669"/>
    <property type="project" value="InterPro"/>
</dbReference>
<dbReference type="RefSeq" id="WP_074449743.1">
    <property type="nucleotide sequence ID" value="NZ_CAUPTG010000010.1"/>
</dbReference>
<protein>
    <submittedName>
        <fullName evidence="5">Calcineurin-like phosphoesterase</fullName>
    </submittedName>
</protein>
<feature type="signal peptide" evidence="2">
    <location>
        <begin position="1"/>
        <end position="21"/>
    </location>
</feature>
<accession>A0A1D3UL88</accession>
<name>A0A1D3UL88_TANFO</name>
<dbReference type="InterPro" id="IPR008963">
    <property type="entry name" value="Purple_acid_Pase-like_N"/>
</dbReference>
<evidence type="ECO:0000256" key="1">
    <source>
        <dbReference type="ARBA" id="ARBA00022729"/>
    </source>
</evidence>
<dbReference type="SUPFAM" id="SSF56300">
    <property type="entry name" value="Metallo-dependent phosphatases"/>
    <property type="match status" value="1"/>
</dbReference>
<proteinExistence type="predicted"/>
<dbReference type="GO" id="GO:0003993">
    <property type="term" value="F:acid phosphatase activity"/>
    <property type="evidence" value="ECO:0007669"/>
    <property type="project" value="InterPro"/>
</dbReference>
<dbReference type="InterPro" id="IPR039331">
    <property type="entry name" value="PAPs-like"/>
</dbReference>
<evidence type="ECO:0000256" key="2">
    <source>
        <dbReference type="SAM" id="SignalP"/>
    </source>
</evidence>
<gene>
    <name evidence="5" type="ORF">TFUB20_01178</name>
</gene>
<evidence type="ECO:0000259" key="4">
    <source>
        <dbReference type="Pfam" id="PF16656"/>
    </source>
</evidence>
<organism evidence="5 6">
    <name type="scientific">Tannerella forsythia</name>
    <name type="common">Bacteroides forsythus</name>
    <dbReference type="NCBI Taxonomy" id="28112"/>
    <lineage>
        <taxon>Bacteria</taxon>
        <taxon>Pseudomonadati</taxon>
        <taxon>Bacteroidota</taxon>
        <taxon>Bacteroidia</taxon>
        <taxon>Bacteroidales</taxon>
        <taxon>Tannerellaceae</taxon>
        <taxon>Tannerella</taxon>
    </lineage>
</organism>
<keyword evidence="1 2" id="KW-0732">Signal</keyword>